<sequence>VTSLFPADTGFITPLIFFSIFVTKIMTAHSKPHSFLPWRSYFSLLRTTEAYESSYFSVRTAEFFFR</sequence>
<evidence type="ECO:0000313" key="2">
    <source>
        <dbReference type="EMBL" id="PZP88439.1"/>
    </source>
</evidence>
<feature type="non-terminal residue" evidence="2">
    <location>
        <position position="1"/>
    </location>
</feature>
<organism evidence="2 3">
    <name type="scientific">Lawsonella clevelandensis</name>
    <dbReference type="NCBI Taxonomy" id="1528099"/>
    <lineage>
        <taxon>Bacteria</taxon>
        <taxon>Bacillati</taxon>
        <taxon>Actinomycetota</taxon>
        <taxon>Actinomycetes</taxon>
        <taxon>Mycobacteriales</taxon>
        <taxon>Lawsonellaceae</taxon>
        <taxon>Lawsonella</taxon>
    </lineage>
</organism>
<proteinExistence type="predicted"/>
<reference evidence="2 3" key="1">
    <citation type="submission" date="2017-08" db="EMBL/GenBank/DDBJ databases">
        <title>Infants hospitalized years apart are colonized by the same room-sourced microbial strains.</title>
        <authorList>
            <person name="Brooks B."/>
            <person name="Olm M.R."/>
            <person name="Firek B.A."/>
            <person name="Baker R."/>
            <person name="Thomas B.C."/>
            <person name="Morowitz M.J."/>
            <person name="Banfield J.F."/>
        </authorList>
    </citation>
    <scope>NUCLEOTIDE SEQUENCE [LARGE SCALE GENOMIC DNA]</scope>
    <source>
        <strain evidence="2">S2_006_000_R1_57</strain>
    </source>
</reference>
<name>A0A2W5KFV7_9ACTN</name>
<feature type="transmembrane region" description="Helical" evidence="1">
    <location>
        <begin position="12"/>
        <end position="29"/>
    </location>
</feature>
<dbReference type="EMBL" id="QFOZ01000011">
    <property type="protein sequence ID" value="PZP88439.1"/>
    <property type="molecule type" value="Genomic_DNA"/>
</dbReference>
<evidence type="ECO:0000313" key="3">
    <source>
        <dbReference type="Proteomes" id="UP000248606"/>
    </source>
</evidence>
<gene>
    <name evidence="2" type="ORF">DI579_06085</name>
</gene>
<keyword evidence="1" id="KW-0472">Membrane</keyword>
<dbReference type="Proteomes" id="UP000248606">
    <property type="component" value="Unassembled WGS sequence"/>
</dbReference>
<accession>A0A2W5KFV7</accession>
<comment type="caution">
    <text evidence="2">The sequence shown here is derived from an EMBL/GenBank/DDBJ whole genome shotgun (WGS) entry which is preliminary data.</text>
</comment>
<keyword evidence="1" id="KW-1133">Transmembrane helix</keyword>
<protein>
    <submittedName>
        <fullName evidence="2">Uncharacterized protein</fullName>
    </submittedName>
</protein>
<keyword evidence="1" id="KW-0812">Transmembrane</keyword>
<dbReference type="AlphaFoldDB" id="A0A2W5KFV7"/>
<evidence type="ECO:0000256" key="1">
    <source>
        <dbReference type="SAM" id="Phobius"/>
    </source>
</evidence>